<accession>A0A498HK28</accession>
<evidence type="ECO:0000256" key="1">
    <source>
        <dbReference type="SAM" id="MobiDB-lite"/>
    </source>
</evidence>
<feature type="region of interest" description="Disordered" evidence="1">
    <location>
        <begin position="1"/>
        <end position="40"/>
    </location>
</feature>
<proteinExistence type="predicted"/>
<feature type="compositionally biased region" description="Low complexity" evidence="1">
    <location>
        <begin position="61"/>
        <end position="85"/>
    </location>
</feature>
<dbReference type="STRING" id="3750.A0A498HK28"/>
<feature type="region of interest" description="Disordered" evidence="1">
    <location>
        <begin position="60"/>
        <end position="85"/>
    </location>
</feature>
<sequence length="187" mass="20322">MEDDDEFGDLYTDVLRPFESSEPLSSSAPQPHQSSAAPQSFHCLIDPKVLDEEEKIHFVAPHSNPSVSHPPNSQTLAPAASVPTAPVSGSKVLEAKDVELPKANSVDLNIGGKDLDLTDNDVNFDIEEANNGAVNSERRAPPRFEFTIYVPARYPPEFQLPAPTSGSRTCLPSPNLIGTTRFIQVIF</sequence>
<organism evidence="2 3">
    <name type="scientific">Malus domestica</name>
    <name type="common">Apple</name>
    <name type="synonym">Pyrus malus</name>
    <dbReference type="NCBI Taxonomy" id="3750"/>
    <lineage>
        <taxon>Eukaryota</taxon>
        <taxon>Viridiplantae</taxon>
        <taxon>Streptophyta</taxon>
        <taxon>Embryophyta</taxon>
        <taxon>Tracheophyta</taxon>
        <taxon>Spermatophyta</taxon>
        <taxon>Magnoliopsida</taxon>
        <taxon>eudicotyledons</taxon>
        <taxon>Gunneridae</taxon>
        <taxon>Pentapetalae</taxon>
        <taxon>rosids</taxon>
        <taxon>fabids</taxon>
        <taxon>Rosales</taxon>
        <taxon>Rosaceae</taxon>
        <taxon>Amygdaloideae</taxon>
        <taxon>Maleae</taxon>
        <taxon>Malus</taxon>
    </lineage>
</organism>
<feature type="compositionally biased region" description="Low complexity" evidence="1">
    <location>
        <begin position="25"/>
        <end position="40"/>
    </location>
</feature>
<evidence type="ECO:0000313" key="3">
    <source>
        <dbReference type="Proteomes" id="UP000290289"/>
    </source>
</evidence>
<keyword evidence="3" id="KW-1185">Reference proteome</keyword>
<dbReference type="Proteomes" id="UP000290289">
    <property type="component" value="Chromosome 17"/>
</dbReference>
<name>A0A498HK28_MALDO</name>
<dbReference type="EMBL" id="RDQH01000343">
    <property type="protein sequence ID" value="RXH69313.1"/>
    <property type="molecule type" value="Genomic_DNA"/>
</dbReference>
<reference evidence="2 3" key="1">
    <citation type="submission" date="2018-10" db="EMBL/GenBank/DDBJ databases">
        <title>A high-quality apple genome assembly.</title>
        <authorList>
            <person name="Hu J."/>
        </authorList>
    </citation>
    <scope>NUCLEOTIDE SEQUENCE [LARGE SCALE GENOMIC DNA]</scope>
    <source>
        <strain evidence="3">cv. HFTH1</strain>
        <tissue evidence="2">Young leaf</tissue>
    </source>
</reference>
<protein>
    <submittedName>
        <fullName evidence="2">Uncharacterized protein</fullName>
    </submittedName>
</protein>
<comment type="caution">
    <text evidence="2">The sequence shown here is derived from an EMBL/GenBank/DDBJ whole genome shotgun (WGS) entry which is preliminary data.</text>
</comment>
<gene>
    <name evidence="2" type="ORF">DVH24_037097</name>
</gene>
<dbReference type="AlphaFoldDB" id="A0A498HK28"/>
<evidence type="ECO:0000313" key="2">
    <source>
        <dbReference type="EMBL" id="RXH69313.1"/>
    </source>
</evidence>